<name>A0ABP1CZL3_9APHY</name>
<feature type="region of interest" description="Disordered" evidence="1">
    <location>
        <begin position="147"/>
        <end position="172"/>
    </location>
</feature>
<reference evidence="3" key="1">
    <citation type="submission" date="2024-04" db="EMBL/GenBank/DDBJ databases">
        <authorList>
            <person name="Shaw F."/>
            <person name="Minotto A."/>
        </authorList>
    </citation>
    <scope>NUCLEOTIDE SEQUENCE [LARGE SCALE GENOMIC DNA]</scope>
</reference>
<accession>A0ABP1CZL3</accession>
<evidence type="ECO:0000313" key="3">
    <source>
        <dbReference type="Proteomes" id="UP001497453"/>
    </source>
</evidence>
<sequence>MATVLKSWVTFSTPKARNVVRTILANSNKFGLTTQDIYHAAQQQNIKSELVRPAKADLAPGRRPGPEPSNPNHPIPSMRYLKKFVLEDLAARGEIAKVHVRRIKVGEFGEPVYYARAKGTVPVKADAIVTAGKEAWVWRLNTKGNALPPSLEDESGEPPVMGAMKPEGVDLENDEVDEDEIDIFGDDKGWTTKSIRFKNVPNLDPNRTRWD</sequence>
<dbReference type="EMBL" id="OZ037945">
    <property type="protein sequence ID" value="CAL1700178.1"/>
    <property type="molecule type" value="Genomic_DNA"/>
</dbReference>
<feature type="region of interest" description="Disordered" evidence="1">
    <location>
        <begin position="57"/>
        <end position="76"/>
    </location>
</feature>
<evidence type="ECO:0000256" key="1">
    <source>
        <dbReference type="SAM" id="MobiDB-lite"/>
    </source>
</evidence>
<proteinExistence type="predicted"/>
<dbReference type="Proteomes" id="UP001497453">
    <property type="component" value="Chromosome 2"/>
</dbReference>
<protein>
    <submittedName>
        <fullName evidence="2">Uncharacterized protein</fullName>
    </submittedName>
</protein>
<evidence type="ECO:0000313" key="2">
    <source>
        <dbReference type="EMBL" id="CAL1700178.1"/>
    </source>
</evidence>
<organism evidence="2 3">
    <name type="scientific">Somion occarium</name>
    <dbReference type="NCBI Taxonomy" id="3059160"/>
    <lineage>
        <taxon>Eukaryota</taxon>
        <taxon>Fungi</taxon>
        <taxon>Dikarya</taxon>
        <taxon>Basidiomycota</taxon>
        <taxon>Agaricomycotina</taxon>
        <taxon>Agaricomycetes</taxon>
        <taxon>Polyporales</taxon>
        <taxon>Cerrenaceae</taxon>
        <taxon>Somion</taxon>
    </lineage>
</organism>
<keyword evidence="3" id="KW-1185">Reference proteome</keyword>
<gene>
    <name evidence="2" type="ORF">GFSPODELE1_LOCUS3025</name>
</gene>